<evidence type="ECO:0000313" key="2">
    <source>
        <dbReference type="EMBL" id="CAK7273244.1"/>
    </source>
</evidence>
<organism evidence="2 3">
    <name type="scientific">Sporothrix epigloea</name>
    <dbReference type="NCBI Taxonomy" id="1892477"/>
    <lineage>
        <taxon>Eukaryota</taxon>
        <taxon>Fungi</taxon>
        <taxon>Dikarya</taxon>
        <taxon>Ascomycota</taxon>
        <taxon>Pezizomycotina</taxon>
        <taxon>Sordariomycetes</taxon>
        <taxon>Sordariomycetidae</taxon>
        <taxon>Ophiostomatales</taxon>
        <taxon>Ophiostomataceae</taxon>
        <taxon>Sporothrix</taxon>
    </lineage>
</organism>
<keyword evidence="3" id="KW-1185">Reference proteome</keyword>
<comment type="caution">
    <text evidence="2">The sequence shown here is derived from an EMBL/GenBank/DDBJ whole genome shotgun (WGS) entry which is preliminary data.</text>
</comment>
<proteinExistence type="predicted"/>
<dbReference type="Proteomes" id="UP001642502">
    <property type="component" value="Unassembled WGS sequence"/>
</dbReference>
<dbReference type="EMBL" id="CAWUON010000107">
    <property type="protein sequence ID" value="CAK7273244.1"/>
    <property type="molecule type" value="Genomic_DNA"/>
</dbReference>
<gene>
    <name evidence="2" type="ORF">SEPCBS119000_005553</name>
</gene>
<reference evidence="2 3" key="1">
    <citation type="submission" date="2024-01" db="EMBL/GenBank/DDBJ databases">
        <authorList>
            <person name="Allen C."/>
            <person name="Tagirdzhanova G."/>
        </authorList>
    </citation>
    <scope>NUCLEOTIDE SEQUENCE [LARGE SCALE GENOMIC DNA]</scope>
    <source>
        <strain evidence="2 3">CBS 119000</strain>
    </source>
</reference>
<feature type="region of interest" description="Disordered" evidence="1">
    <location>
        <begin position="224"/>
        <end position="264"/>
    </location>
</feature>
<sequence>MNAASDPINQYGLSHGYAVMPDPYDSYRWQAYEQERVRRQTLEAVAQQQAGLAAVLSDMLGSDPSSSATLYPTSYLQPTHSWSLCCCEDEDDDDDDSRRRKKKKKCKGSECRRKTLSFQRAGPHWCDGRSWGGKIWGMTRSPGDKNRSNWRGYVDPAIGKREEDALCRWYHHHDEANYVTVCDSCQGHGYLEWSPGYYDDAYNTAANDIDAYYGSFGASRLPNMPPHRGYSGHPAGNVEQWRVRDHKAASKKSSSSSSSSSSDD</sequence>
<feature type="compositionally biased region" description="Low complexity" evidence="1">
    <location>
        <begin position="251"/>
        <end position="264"/>
    </location>
</feature>
<evidence type="ECO:0000313" key="3">
    <source>
        <dbReference type="Proteomes" id="UP001642502"/>
    </source>
</evidence>
<evidence type="ECO:0000256" key="1">
    <source>
        <dbReference type="SAM" id="MobiDB-lite"/>
    </source>
</evidence>
<accession>A0ABP0DYH0</accession>
<name>A0ABP0DYH0_9PEZI</name>
<protein>
    <submittedName>
        <fullName evidence="2">Uncharacterized protein</fullName>
    </submittedName>
</protein>